<organism evidence="1 2">
    <name type="scientific">Desulfonatronum thiosulfatophilum</name>
    <dbReference type="NCBI Taxonomy" id="617002"/>
    <lineage>
        <taxon>Bacteria</taxon>
        <taxon>Pseudomonadati</taxon>
        <taxon>Thermodesulfobacteriota</taxon>
        <taxon>Desulfovibrionia</taxon>
        <taxon>Desulfovibrionales</taxon>
        <taxon>Desulfonatronaceae</taxon>
        <taxon>Desulfonatronum</taxon>
    </lineage>
</organism>
<protein>
    <submittedName>
        <fullName evidence="1">Uncharacterized protein</fullName>
    </submittedName>
</protein>
<evidence type="ECO:0000313" key="1">
    <source>
        <dbReference type="EMBL" id="SDB28657.1"/>
    </source>
</evidence>
<dbReference type="EMBL" id="FMXO01000007">
    <property type="protein sequence ID" value="SDB28657.1"/>
    <property type="molecule type" value="Genomic_DNA"/>
</dbReference>
<name>A0A1G6C711_9BACT</name>
<dbReference type="Proteomes" id="UP000198771">
    <property type="component" value="Unassembled WGS sequence"/>
</dbReference>
<evidence type="ECO:0000313" key="2">
    <source>
        <dbReference type="Proteomes" id="UP000198771"/>
    </source>
</evidence>
<keyword evidence="2" id="KW-1185">Reference proteome</keyword>
<accession>A0A1G6C711</accession>
<proteinExistence type="predicted"/>
<reference evidence="1 2" key="1">
    <citation type="submission" date="2016-10" db="EMBL/GenBank/DDBJ databases">
        <authorList>
            <person name="de Groot N.N."/>
        </authorList>
    </citation>
    <scope>NUCLEOTIDE SEQUENCE [LARGE SCALE GENOMIC DNA]</scope>
    <source>
        <strain evidence="1 2">ASO4-2</strain>
    </source>
</reference>
<dbReference type="AlphaFoldDB" id="A0A1G6C711"/>
<sequence>MAKQVIPAEAGIQCKDDALHQDVLNGFQKFTQSTKSSVIKKNAFSEPGGSWSEKAVLFQKCGAWLLSSDGMIRVRFQGSGRVVPSQPRGSPSYWEP</sequence>
<gene>
    <name evidence="1" type="ORF">SAMN05660653_01365</name>
</gene>
<dbReference type="STRING" id="617002.SAMN05660653_01365"/>